<dbReference type="RefSeq" id="WP_356675044.1">
    <property type="nucleotide sequence ID" value="NZ_JBEXEF010000255.1"/>
</dbReference>
<gene>
    <name evidence="2" type="ORF">ABZV61_27320</name>
</gene>
<feature type="region of interest" description="Disordered" evidence="1">
    <location>
        <begin position="44"/>
        <end position="92"/>
    </location>
</feature>
<proteinExistence type="predicted"/>
<evidence type="ECO:0000313" key="2">
    <source>
        <dbReference type="EMBL" id="MET8436427.1"/>
    </source>
</evidence>
<evidence type="ECO:0000256" key="1">
    <source>
        <dbReference type="SAM" id="MobiDB-lite"/>
    </source>
</evidence>
<protein>
    <submittedName>
        <fullName evidence="2">Uncharacterized protein</fullName>
    </submittedName>
</protein>
<reference evidence="2 3" key="1">
    <citation type="submission" date="2024-06" db="EMBL/GenBank/DDBJ databases">
        <title>The Natural Products Discovery Center: Release of the First 8490 Sequenced Strains for Exploring Actinobacteria Biosynthetic Diversity.</title>
        <authorList>
            <person name="Kalkreuter E."/>
            <person name="Kautsar S.A."/>
            <person name="Yang D."/>
            <person name="Bader C.D."/>
            <person name="Teijaro C.N."/>
            <person name="Fluegel L."/>
            <person name="Davis C.M."/>
            <person name="Simpson J.R."/>
            <person name="Lauterbach L."/>
            <person name="Steele A.D."/>
            <person name="Gui C."/>
            <person name="Meng S."/>
            <person name="Li G."/>
            <person name="Viehrig K."/>
            <person name="Ye F."/>
            <person name="Su P."/>
            <person name="Kiefer A.F."/>
            <person name="Nichols A."/>
            <person name="Cepeda A.J."/>
            <person name="Yan W."/>
            <person name="Fan B."/>
            <person name="Jiang Y."/>
            <person name="Adhikari A."/>
            <person name="Zheng C.-J."/>
            <person name="Schuster L."/>
            <person name="Cowan T.M."/>
            <person name="Smanski M.J."/>
            <person name="Chevrette M.G."/>
            <person name="De Carvalho L.P.S."/>
            <person name="Shen B."/>
        </authorList>
    </citation>
    <scope>NUCLEOTIDE SEQUENCE [LARGE SCALE GENOMIC DNA]</scope>
    <source>
        <strain evidence="2 3">NPDC005137</strain>
    </source>
</reference>
<sequence>MPVVRGGAVVVRSGPVGLLPGGAQQRGGPVQFFGPPGADAIRAGRSGRLDPAGGTATASMVHTDLPRLSAQPRSRTPSRSATSAERHVRVRG</sequence>
<dbReference type="EMBL" id="JBEXIP010000026">
    <property type="protein sequence ID" value="MET8436427.1"/>
    <property type="molecule type" value="Genomic_DNA"/>
</dbReference>
<dbReference type="Proteomes" id="UP001550044">
    <property type="component" value="Unassembled WGS sequence"/>
</dbReference>
<keyword evidence="3" id="KW-1185">Reference proteome</keyword>
<feature type="compositionally biased region" description="Low complexity" evidence="1">
    <location>
        <begin position="69"/>
        <end position="83"/>
    </location>
</feature>
<evidence type="ECO:0000313" key="3">
    <source>
        <dbReference type="Proteomes" id="UP001550044"/>
    </source>
</evidence>
<comment type="caution">
    <text evidence="2">The sequence shown here is derived from an EMBL/GenBank/DDBJ whole genome shotgun (WGS) entry which is preliminary data.</text>
</comment>
<name>A0ABV2UF00_9ACTN</name>
<accession>A0ABV2UF00</accession>
<organism evidence="2 3">
    <name type="scientific">Streptomyces sp. 900116325</name>
    <dbReference type="NCBI Taxonomy" id="3154295"/>
    <lineage>
        <taxon>Bacteria</taxon>
        <taxon>Bacillati</taxon>
        <taxon>Actinomycetota</taxon>
        <taxon>Actinomycetes</taxon>
        <taxon>Kitasatosporales</taxon>
        <taxon>Streptomycetaceae</taxon>
        <taxon>Streptomyces</taxon>
    </lineage>
</organism>